<comment type="similarity">
    <text evidence="1">Belongs to the TRIM/RBCC family.</text>
</comment>
<dbReference type="SUPFAM" id="SSF57850">
    <property type="entry name" value="RING/U-box"/>
    <property type="match status" value="1"/>
</dbReference>
<dbReference type="GeneID" id="108411419"/>
<evidence type="ECO:0000256" key="7">
    <source>
        <dbReference type="SAM" id="Phobius"/>
    </source>
</evidence>
<evidence type="ECO:0000256" key="6">
    <source>
        <dbReference type="SAM" id="Coils"/>
    </source>
</evidence>
<evidence type="ECO:0000259" key="8">
    <source>
        <dbReference type="PROSITE" id="PS50089"/>
    </source>
</evidence>
<keyword evidence="6" id="KW-0175">Coiled coil</keyword>
<keyword evidence="12" id="KW-1185">Reference proteome</keyword>
<dbReference type="AlphaFoldDB" id="A0AAR2L3R4"/>
<dbReference type="Proteomes" id="UP001501920">
    <property type="component" value="Chromosome 12"/>
</dbReference>
<dbReference type="GeneTree" id="ENSGT00970000193390"/>
<evidence type="ECO:0000313" key="12">
    <source>
        <dbReference type="Proteomes" id="UP001501920"/>
    </source>
</evidence>
<reference evidence="11" key="2">
    <citation type="submission" date="2025-08" db="UniProtKB">
        <authorList>
            <consortium name="Ensembl"/>
        </authorList>
    </citation>
    <scope>IDENTIFICATION</scope>
</reference>
<dbReference type="Pfam" id="PF00622">
    <property type="entry name" value="SPRY"/>
    <property type="match status" value="1"/>
</dbReference>
<dbReference type="InterPro" id="IPR017907">
    <property type="entry name" value="Znf_RING_CS"/>
</dbReference>
<evidence type="ECO:0000256" key="5">
    <source>
        <dbReference type="PROSITE-ProRule" id="PRU00024"/>
    </source>
</evidence>
<dbReference type="GO" id="GO:0008270">
    <property type="term" value="F:zinc ion binding"/>
    <property type="evidence" value="ECO:0007669"/>
    <property type="project" value="UniProtKB-KW"/>
</dbReference>
<keyword evidence="2" id="KW-0479">Metal-binding</keyword>
<dbReference type="PROSITE" id="PS50188">
    <property type="entry name" value="B302_SPRY"/>
    <property type="match status" value="1"/>
</dbReference>
<organism evidence="11 12">
    <name type="scientific">Pygocentrus nattereri</name>
    <name type="common">Red-bellied piranha</name>
    <dbReference type="NCBI Taxonomy" id="42514"/>
    <lineage>
        <taxon>Eukaryota</taxon>
        <taxon>Metazoa</taxon>
        <taxon>Chordata</taxon>
        <taxon>Craniata</taxon>
        <taxon>Vertebrata</taxon>
        <taxon>Euteleostomi</taxon>
        <taxon>Actinopterygii</taxon>
        <taxon>Neopterygii</taxon>
        <taxon>Teleostei</taxon>
        <taxon>Ostariophysi</taxon>
        <taxon>Characiformes</taxon>
        <taxon>Characoidei</taxon>
        <taxon>Pygocentrus</taxon>
    </lineage>
</organism>
<keyword evidence="7" id="KW-1133">Transmembrane helix</keyword>
<dbReference type="InterPro" id="IPR001870">
    <property type="entry name" value="B30.2/SPRY"/>
</dbReference>
<keyword evidence="3 5" id="KW-0863">Zinc-finger</keyword>
<dbReference type="PANTHER" id="PTHR24103">
    <property type="entry name" value="E3 UBIQUITIN-PROTEIN LIGASE TRIM"/>
    <property type="match status" value="1"/>
</dbReference>
<dbReference type="InterPro" id="IPR043136">
    <property type="entry name" value="B30.2/SPRY_sf"/>
</dbReference>
<dbReference type="Pfam" id="PF00097">
    <property type="entry name" value="zf-C3HC4"/>
    <property type="match status" value="1"/>
</dbReference>
<evidence type="ECO:0000256" key="1">
    <source>
        <dbReference type="ARBA" id="ARBA00008518"/>
    </source>
</evidence>
<dbReference type="CDD" id="cd19769">
    <property type="entry name" value="Bbox2_TRIM16-like"/>
    <property type="match status" value="1"/>
</dbReference>
<dbReference type="Ensembl" id="ENSPNAT00000085687.1">
    <property type="protein sequence ID" value="ENSPNAP00000069287.1"/>
    <property type="gene ID" value="ENSPNAG00000037634.1"/>
</dbReference>
<keyword evidence="7" id="KW-0472">Membrane</keyword>
<evidence type="ECO:0000256" key="2">
    <source>
        <dbReference type="ARBA" id="ARBA00022723"/>
    </source>
</evidence>
<dbReference type="InterPro" id="IPR050143">
    <property type="entry name" value="TRIM/RBCC"/>
</dbReference>
<dbReference type="InterPro" id="IPR000315">
    <property type="entry name" value="Znf_B-box"/>
</dbReference>
<dbReference type="RefSeq" id="XP_017538464.1">
    <property type="nucleotide sequence ID" value="XM_017682975.2"/>
</dbReference>
<feature type="coiled-coil region" evidence="6">
    <location>
        <begin position="182"/>
        <end position="224"/>
    </location>
</feature>
<dbReference type="CTD" id="553197"/>
<dbReference type="Gene3D" id="2.60.120.920">
    <property type="match status" value="1"/>
</dbReference>
<dbReference type="InterPro" id="IPR018957">
    <property type="entry name" value="Znf_C3HC4_RING-type"/>
</dbReference>
<keyword evidence="4" id="KW-0862">Zinc</keyword>
<dbReference type="Gene3D" id="3.30.160.60">
    <property type="entry name" value="Classic Zinc Finger"/>
    <property type="match status" value="1"/>
</dbReference>
<evidence type="ECO:0000256" key="4">
    <source>
        <dbReference type="ARBA" id="ARBA00022833"/>
    </source>
</evidence>
<dbReference type="SMART" id="SM00336">
    <property type="entry name" value="BBOX"/>
    <property type="match status" value="1"/>
</dbReference>
<dbReference type="SMART" id="SM00184">
    <property type="entry name" value="RING"/>
    <property type="match status" value="1"/>
</dbReference>
<evidence type="ECO:0000259" key="10">
    <source>
        <dbReference type="PROSITE" id="PS50188"/>
    </source>
</evidence>
<dbReference type="SUPFAM" id="SSF49899">
    <property type="entry name" value="Concanavalin A-like lectins/glucanases"/>
    <property type="match status" value="1"/>
</dbReference>
<feature type="domain" description="B box-type" evidence="9">
    <location>
        <begin position="80"/>
        <end position="120"/>
    </location>
</feature>
<dbReference type="Gene3D" id="3.30.40.10">
    <property type="entry name" value="Zinc/RING finger domain, C3HC4 (zinc finger)"/>
    <property type="match status" value="1"/>
</dbReference>
<accession>A0AAR2L3R4</accession>
<dbReference type="SUPFAM" id="SSF57845">
    <property type="entry name" value="B-box zinc-binding domain"/>
    <property type="match status" value="1"/>
</dbReference>
<dbReference type="PROSITE" id="PS50089">
    <property type="entry name" value="ZF_RING_2"/>
    <property type="match status" value="1"/>
</dbReference>
<dbReference type="Pfam" id="PF00643">
    <property type="entry name" value="zf-B_box"/>
    <property type="match status" value="1"/>
</dbReference>
<proteinExistence type="inferred from homology"/>
<reference evidence="11" key="3">
    <citation type="submission" date="2025-09" db="UniProtKB">
        <authorList>
            <consortium name="Ensembl"/>
        </authorList>
    </citation>
    <scope>IDENTIFICATION</scope>
</reference>
<dbReference type="InterPro" id="IPR013083">
    <property type="entry name" value="Znf_RING/FYVE/PHD"/>
</dbReference>
<evidence type="ECO:0000313" key="11">
    <source>
        <dbReference type="Ensembl" id="ENSPNAP00000069287.1"/>
    </source>
</evidence>
<sequence length="501" mass="57610">MASSLEDDLSCSVCCEVYQEPQLLPCGHSFCCRCLEKHWAVNSARTCAVCRQKSLQKPVANLVLRNACESFLKEKERKSDGEVRCSQHGEKLQLFCKTDEQAICLECRKHSHSSHRVQPLAHAVRQRKSQVKVVLRPAEKALKALRNGTTQNSQITKYIESQAQQAEKMIKKEFERFHQFLHEEEEARITLLKKEAKRKRDKVQERIERELLSLSERVKEVEEEMENDGATFLQNFDSMLQRAEYTEPDSKFGSEILINMPEHVGNLGYRVWKKMKDIFRYYPVVLDPNTAPADFSISDDLVCVRKTSRDRPIPVPHRGNRIVLGSEGYTDGIHCWDIEVGGSKHWTIGVCQRSYHLVHPLSPENGFWSLTCHNGDSYKLLSSKSNCFRLKKKLRMVRVQLAWQYCLDCLKKNIWSRSRTLGFLDADDGSMIAFTVVPPEVALFPFLIPGERFAPLRVAPADVPLTVEQILPFEEKKTKGTVYTILLVIVSFIFGMLMRNE</sequence>
<reference evidence="11 12" key="1">
    <citation type="submission" date="2020-10" db="EMBL/GenBank/DDBJ databases">
        <title>Pygocentrus nattereri (red-bellied piranha) genome, fPygNat1, primary haplotype.</title>
        <authorList>
            <person name="Myers G."/>
            <person name="Meyer A."/>
            <person name="Karagic N."/>
            <person name="Pippel M."/>
            <person name="Winkler S."/>
            <person name="Tracey A."/>
            <person name="Wood J."/>
            <person name="Formenti G."/>
            <person name="Howe K."/>
            <person name="Fedrigo O."/>
            <person name="Jarvis E.D."/>
        </authorList>
    </citation>
    <scope>NUCLEOTIDE SEQUENCE [LARGE SCALE GENOMIC DNA]</scope>
</reference>
<dbReference type="PROSITE" id="PS50119">
    <property type="entry name" value="ZF_BBOX"/>
    <property type="match status" value="1"/>
</dbReference>
<feature type="domain" description="RING-type" evidence="8">
    <location>
        <begin position="11"/>
        <end position="51"/>
    </location>
</feature>
<dbReference type="InterPro" id="IPR013320">
    <property type="entry name" value="ConA-like_dom_sf"/>
</dbReference>
<evidence type="ECO:0000256" key="3">
    <source>
        <dbReference type="ARBA" id="ARBA00022771"/>
    </source>
</evidence>
<protein>
    <submittedName>
        <fullName evidence="11">Uncharacterized protein</fullName>
    </submittedName>
</protein>
<dbReference type="PROSITE" id="PS00518">
    <property type="entry name" value="ZF_RING_1"/>
    <property type="match status" value="1"/>
</dbReference>
<evidence type="ECO:0000259" key="9">
    <source>
        <dbReference type="PROSITE" id="PS50119"/>
    </source>
</evidence>
<name>A0AAR2L3R4_PYGNA</name>
<feature type="transmembrane region" description="Helical" evidence="7">
    <location>
        <begin position="480"/>
        <end position="498"/>
    </location>
</feature>
<keyword evidence="7" id="KW-0812">Transmembrane</keyword>
<feature type="domain" description="B30.2/SPRY" evidence="10">
    <location>
        <begin position="264"/>
        <end position="465"/>
    </location>
</feature>
<dbReference type="InterPro" id="IPR001841">
    <property type="entry name" value="Znf_RING"/>
</dbReference>
<dbReference type="InterPro" id="IPR003877">
    <property type="entry name" value="SPRY_dom"/>
</dbReference>